<dbReference type="Proteomes" id="UP000662821">
    <property type="component" value="Chromosome"/>
</dbReference>
<organism evidence="1 2">
    <name type="scientific">Janthinobacterium lividum</name>
    <dbReference type="NCBI Taxonomy" id="29581"/>
    <lineage>
        <taxon>Bacteria</taxon>
        <taxon>Pseudomonadati</taxon>
        <taxon>Pseudomonadota</taxon>
        <taxon>Betaproteobacteria</taxon>
        <taxon>Burkholderiales</taxon>
        <taxon>Oxalobacteraceae</taxon>
        <taxon>Janthinobacterium</taxon>
    </lineage>
</organism>
<reference evidence="1 2" key="1">
    <citation type="submission" date="2021-03" db="EMBL/GenBank/DDBJ databases">
        <title>Draft genome sequence of Janthinobacterium sp. strain PLB02 isolated from infected primmorphs (Lubomirskia baicalensis).</title>
        <authorList>
            <person name="Chernogor L.I."/>
            <person name="Belikov S.I."/>
            <person name="Petrushin I.S."/>
        </authorList>
    </citation>
    <scope>NUCLEOTIDE SEQUENCE [LARGE SCALE GENOMIC DNA]</scope>
    <source>
        <strain evidence="1 2">PLB02</strain>
    </source>
</reference>
<accession>A0AAJ4T815</accession>
<protein>
    <submittedName>
        <fullName evidence="1">Glycosaminoglycan attachment site</fullName>
    </submittedName>
</protein>
<name>A0AAJ4T815_9BURK</name>
<evidence type="ECO:0000313" key="1">
    <source>
        <dbReference type="EMBL" id="QSX99230.1"/>
    </source>
</evidence>
<sequence>MLRDPTYLPERRVLEKWADGFVDRDGKFVNEFQTTFESSMWELYLHAYLKEIGAEVDFAHHAPDFVVERPVKFCIEAAIAAPAVGGDPAIGYDATAIPEDFAEFNEAAAIRIANTLSAKISKHRSSYAKLPHAKDQPFVIAIAAFDRPFAHFAASRPIMAALYGMRYDEEAAKALGPSAKEIPKFPVSSATKINGAEVPLGFFCDDRASEVSAVIYSCLATWGKIRALADNPDALSFYQTLHPSDNGIIPELRCAIKRDYSEHLLDGLHIFHNPFAKHPLGVDALGHARLAQFNIIDGRLCTIEPDDFLLMRMVRSVQTHG</sequence>
<dbReference type="AlphaFoldDB" id="A0AAJ4T815"/>
<dbReference type="EMBL" id="CP071520">
    <property type="protein sequence ID" value="QSX99230.1"/>
    <property type="molecule type" value="Genomic_DNA"/>
</dbReference>
<gene>
    <name evidence="1" type="ORF">J3P46_15695</name>
</gene>
<proteinExistence type="predicted"/>
<evidence type="ECO:0000313" key="2">
    <source>
        <dbReference type="Proteomes" id="UP000662821"/>
    </source>
</evidence>